<dbReference type="VEuPathDB" id="VectorBase:AATE005844"/>
<evidence type="ECO:0000313" key="4">
    <source>
        <dbReference type="EnsemblMetazoa" id="AATE005844-PA.1"/>
    </source>
</evidence>
<dbReference type="EnsemblMetazoa" id="AATE005844-RA">
    <property type="protein sequence ID" value="AATE005844-PA.1"/>
    <property type="gene ID" value="AATE005844"/>
</dbReference>
<dbReference type="InterPro" id="IPR005164">
    <property type="entry name" value="Allantoicase"/>
</dbReference>
<dbReference type="Pfam" id="PF03561">
    <property type="entry name" value="Allantoicase"/>
    <property type="match status" value="2"/>
</dbReference>
<dbReference type="GO" id="GO:0000256">
    <property type="term" value="P:allantoin catabolic process"/>
    <property type="evidence" value="ECO:0007669"/>
    <property type="project" value="InterPro"/>
</dbReference>
<protein>
    <recommendedName>
        <fullName evidence="2">Allantoate amidinohydrolase</fullName>
    </recommendedName>
</protein>
<dbReference type="PANTHER" id="PTHR12045">
    <property type="entry name" value="ALLANTOICASE"/>
    <property type="match status" value="1"/>
</dbReference>
<accession>A0A182IUQ7</accession>
<comment type="similarity">
    <text evidence="1">Belongs to the allantoicase family.</text>
</comment>
<dbReference type="STRING" id="41427.A0A182IUQ7"/>
<reference evidence="4" key="1">
    <citation type="submission" date="2022-08" db="UniProtKB">
        <authorList>
            <consortium name="EnsemblMetazoa"/>
        </authorList>
    </citation>
    <scope>IDENTIFICATION</scope>
    <source>
        <strain evidence="4">EBRO</strain>
    </source>
</reference>
<sequence length="397" mass="44222">MEPVEEDRKRLPEVPAFTELCEVASIGSNGSILFATDDWFAPADWMLKDCEPVFEPGKYTPFGKLMDGWETRRKRIPGHDWCLLELGAPTQIVGFAIDTAFFTGNNAPRVSIQGGTLDATTKQMLQTSIKRLPVTDQCPDGMIGQGCTQEQLGMVNLIGTDRWDELLPRVELAPGYEATRRQYFSVPSGKRSLVVRHLRVNMFPDGGIARLRVYGTVKLDPALLTVKKSIDLIAMLNGGRCTGYSNAHYGHPRNLIKPTEGRNMGDGWETARRLDRPPVLRADANGILLVPGSEWATFQLGAPLNRGCWIERVCIDTKHFMGNYPENVRLEYAAVGDDGDEMHWVPLMETRKLGPNQMHEFLEGKDLLPQTKPATRVRVTMAPDGGISRVRLFGTLA</sequence>
<dbReference type="SUPFAM" id="SSF49785">
    <property type="entry name" value="Galactose-binding domain-like"/>
    <property type="match status" value="2"/>
</dbReference>
<dbReference type="PANTHER" id="PTHR12045:SF3">
    <property type="entry name" value="INACTIVE ALLANTOICASE-RELATED"/>
    <property type="match status" value="1"/>
</dbReference>
<organism evidence="4">
    <name type="scientific">Anopheles atroparvus</name>
    <name type="common">European mosquito</name>
    <dbReference type="NCBI Taxonomy" id="41427"/>
    <lineage>
        <taxon>Eukaryota</taxon>
        <taxon>Metazoa</taxon>
        <taxon>Ecdysozoa</taxon>
        <taxon>Arthropoda</taxon>
        <taxon>Hexapoda</taxon>
        <taxon>Insecta</taxon>
        <taxon>Pterygota</taxon>
        <taxon>Neoptera</taxon>
        <taxon>Endopterygota</taxon>
        <taxon>Diptera</taxon>
        <taxon>Nematocera</taxon>
        <taxon>Culicoidea</taxon>
        <taxon>Culicidae</taxon>
        <taxon>Anophelinae</taxon>
        <taxon>Anopheles</taxon>
    </lineage>
</organism>
<feature type="domain" description="Allantoicase" evidence="3">
    <location>
        <begin position="238"/>
        <end position="396"/>
    </location>
</feature>
<evidence type="ECO:0000259" key="3">
    <source>
        <dbReference type="Pfam" id="PF03561"/>
    </source>
</evidence>
<dbReference type="InterPro" id="IPR015908">
    <property type="entry name" value="Allantoicase_dom"/>
</dbReference>
<dbReference type="Gene3D" id="2.60.120.260">
    <property type="entry name" value="Galactose-binding domain-like"/>
    <property type="match status" value="2"/>
</dbReference>
<dbReference type="PIRSF" id="PIRSF016516">
    <property type="entry name" value="Allantoicase"/>
    <property type="match status" value="1"/>
</dbReference>
<dbReference type="InterPro" id="IPR008979">
    <property type="entry name" value="Galactose-bd-like_sf"/>
</dbReference>
<evidence type="ECO:0000256" key="2">
    <source>
        <dbReference type="ARBA" id="ARBA00031078"/>
    </source>
</evidence>
<dbReference type="NCBIfam" id="TIGR02961">
    <property type="entry name" value="allantoicase"/>
    <property type="match status" value="1"/>
</dbReference>
<name>A0A182IUQ7_ANOAO</name>
<dbReference type="GO" id="GO:0004037">
    <property type="term" value="F:allantoicase activity"/>
    <property type="evidence" value="ECO:0007669"/>
    <property type="project" value="InterPro"/>
</dbReference>
<dbReference type="HAMAP" id="MF_00813">
    <property type="entry name" value="Allantoicase"/>
    <property type="match status" value="1"/>
</dbReference>
<feature type="domain" description="Allantoicase" evidence="3">
    <location>
        <begin position="30"/>
        <end position="217"/>
    </location>
</feature>
<proteinExistence type="inferred from homology"/>
<evidence type="ECO:0000256" key="1">
    <source>
        <dbReference type="ARBA" id="ARBA00009242"/>
    </source>
</evidence>
<dbReference type="AlphaFoldDB" id="A0A182IUQ7"/>